<evidence type="ECO:0000313" key="2">
    <source>
        <dbReference type="Proteomes" id="UP000646244"/>
    </source>
</evidence>
<protein>
    <submittedName>
        <fullName evidence="1">Uncharacterized protein</fullName>
    </submittedName>
</protein>
<gene>
    <name evidence="1" type="ORF">GCM10010507_63100</name>
</gene>
<name>A0A918WRR6_STRCJ</name>
<reference evidence="1" key="2">
    <citation type="submission" date="2020-09" db="EMBL/GenBank/DDBJ databases">
        <authorList>
            <person name="Sun Q."/>
            <person name="Ohkuma M."/>
        </authorList>
    </citation>
    <scope>NUCLEOTIDE SEQUENCE</scope>
    <source>
        <strain evidence="1">JCM 4633</strain>
    </source>
</reference>
<evidence type="ECO:0000313" key="1">
    <source>
        <dbReference type="EMBL" id="GHC75065.1"/>
    </source>
</evidence>
<dbReference type="EMBL" id="BMVB01000052">
    <property type="protein sequence ID" value="GHC75065.1"/>
    <property type="molecule type" value="Genomic_DNA"/>
</dbReference>
<dbReference type="AlphaFoldDB" id="A0A918WRR6"/>
<comment type="caution">
    <text evidence="1">The sequence shown here is derived from an EMBL/GenBank/DDBJ whole genome shotgun (WGS) entry which is preliminary data.</text>
</comment>
<proteinExistence type="predicted"/>
<dbReference type="Proteomes" id="UP000646244">
    <property type="component" value="Unassembled WGS sequence"/>
</dbReference>
<organism evidence="1 2">
    <name type="scientific">Streptomyces cinnamoneus</name>
    <name type="common">Streptoverticillium cinnamoneum</name>
    <dbReference type="NCBI Taxonomy" id="53446"/>
    <lineage>
        <taxon>Bacteria</taxon>
        <taxon>Bacillati</taxon>
        <taxon>Actinomycetota</taxon>
        <taxon>Actinomycetes</taxon>
        <taxon>Kitasatosporales</taxon>
        <taxon>Streptomycetaceae</taxon>
        <taxon>Streptomyces</taxon>
        <taxon>Streptomyces cinnamoneus group</taxon>
    </lineage>
</organism>
<accession>A0A918WRR6</accession>
<dbReference type="RefSeq" id="WP_190113378.1">
    <property type="nucleotide sequence ID" value="NZ_BMVB01000052.1"/>
</dbReference>
<reference evidence="1" key="1">
    <citation type="journal article" date="2014" name="Int. J. Syst. Evol. Microbiol.">
        <title>Complete genome sequence of Corynebacterium casei LMG S-19264T (=DSM 44701T), isolated from a smear-ripened cheese.</title>
        <authorList>
            <consortium name="US DOE Joint Genome Institute (JGI-PGF)"/>
            <person name="Walter F."/>
            <person name="Albersmeier A."/>
            <person name="Kalinowski J."/>
            <person name="Ruckert C."/>
        </authorList>
    </citation>
    <scope>NUCLEOTIDE SEQUENCE</scope>
    <source>
        <strain evidence="1">JCM 4633</strain>
    </source>
</reference>
<sequence>MHDSPMAHPHPDVTTYREGAYVIDTRSATLAQVLGPAGAHVRVAVPGGGRQWEVPSQWLRLATRVERETAGVRGSAPRSAVGCTECTGLEAARREAVAGGDEEAVVDATIAVRSHFRDAHLLPGRAW</sequence>